<accession>G9MP72</accession>
<dbReference type="AlphaFoldDB" id="G9MP72"/>
<name>G9MP72_HYPVG</name>
<dbReference type="VEuPathDB" id="FungiDB:TRIVIDRAFT_63906"/>
<organism evidence="2 3">
    <name type="scientific">Hypocrea virens (strain Gv29-8 / FGSC 10586)</name>
    <name type="common">Gliocladium virens</name>
    <name type="synonym">Trichoderma virens</name>
    <dbReference type="NCBI Taxonomy" id="413071"/>
    <lineage>
        <taxon>Eukaryota</taxon>
        <taxon>Fungi</taxon>
        <taxon>Dikarya</taxon>
        <taxon>Ascomycota</taxon>
        <taxon>Pezizomycotina</taxon>
        <taxon>Sordariomycetes</taxon>
        <taxon>Hypocreomycetidae</taxon>
        <taxon>Hypocreales</taxon>
        <taxon>Hypocreaceae</taxon>
        <taxon>Trichoderma</taxon>
    </lineage>
</organism>
<comment type="caution">
    <text evidence="2">The sequence shown here is derived from an EMBL/GenBank/DDBJ whole genome shotgun (WGS) entry which is preliminary data.</text>
</comment>
<dbReference type="InParanoid" id="G9MP72"/>
<evidence type="ECO:0000313" key="2">
    <source>
        <dbReference type="EMBL" id="EHK23674.1"/>
    </source>
</evidence>
<dbReference type="HOGENOM" id="CLU_1256187_0_0_1"/>
<gene>
    <name evidence="2" type="ORF">TRIVIDRAFT_63906</name>
</gene>
<evidence type="ECO:0000256" key="1">
    <source>
        <dbReference type="SAM" id="MobiDB-lite"/>
    </source>
</evidence>
<dbReference type="GeneID" id="25796536"/>
<protein>
    <submittedName>
        <fullName evidence="2">Uncharacterized protein</fullName>
    </submittedName>
</protein>
<proteinExistence type="predicted"/>
<dbReference type="Proteomes" id="UP000007115">
    <property type="component" value="Unassembled WGS sequence"/>
</dbReference>
<evidence type="ECO:0000313" key="3">
    <source>
        <dbReference type="Proteomes" id="UP000007115"/>
    </source>
</evidence>
<keyword evidence="3" id="KW-1185">Reference proteome</keyword>
<feature type="region of interest" description="Disordered" evidence="1">
    <location>
        <begin position="94"/>
        <end position="115"/>
    </location>
</feature>
<dbReference type="EMBL" id="ABDF02000005">
    <property type="protein sequence ID" value="EHK23674.1"/>
    <property type="molecule type" value="Genomic_DNA"/>
</dbReference>
<dbReference type="OrthoDB" id="10573990at2759"/>
<reference evidence="2 3" key="1">
    <citation type="journal article" date="2011" name="Genome Biol.">
        <title>Comparative genome sequence analysis underscores mycoparasitism as the ancestral life style of Trichoderma.</title>
        <authorList>
            <person name="Kubicek C.P."/>
            <person name="Herrera-Estrella A."/>
            <person name="Seidl-Seiboth V."/>
            <person name="Martinez D.A."/>
            <person name="Druzhinina I.S."/>
            <person name="Thon M."/>
            <person name="Zeilinger S."/>
            <person name="Casas-Flores S."/>
            <person name="Horwitz B.A."/>
            <person name="Mukherjee P.K."/>
            <person name="Mukherjee M."/>
            <person name="Kredics L."/>
            <person name="Alcaraz L.D."/>
            <person name="Aerts A."/>
            <person name="Antal Z."/>
            <person name="Atanasova L."/>
            <person name="Cervantes-Badillo M.G."/>
            <person name="Challacombe J."/>
            <person name="Chertkov O."/>
            <person name="McCluskey K."/>
            <person name="Coulpier F."/>
            <person name="Deshpande N."/>
            <person name="von Doehren H."/>
            <person name="Ebbole D.J."/>
            <person name="Esquivel-Naranjo E.U."/>
            <person name="Fekete E."/>
            <person name="Flipphi M."/>
            <person name="Glaser F."/>
            <person name="Gomez-Rodriguez E.Y."/>
            <person name="Gruber S."/>
            <person name="Han C."/>
            <person name="Henrissat B."/>
            <person name="Hermosa R."/>
            <person name="Hernandez-Onate M."/>
            <person name="Karaffa L."/>
            <person name="Kosti I."/>
            <person name="Le Crom S."/>
            <person name="Lindquist E."/>
            <person name="Lucas S."/>
            <person name="Luebeck M."/>
            <person name="Luebeck P.S."/>
            <person name="Margeot A."/>
            <person name="Metz B."/>
            <person name="Misra M."/>
            <person name="Nevalainen H."/>
            <person name="Omann M."/>
            <person name="Packer N."/>
            <person name="Perrone G."/>
            <person name="Uresti-Rivera E.E."/>
            <person name="Salamov A."/>
            <person name="Schmoll M."/>
            <person name="Seiboth B."/>
            <person name="Shapiro H."/>
            <person name="Sukno S."/>
            <person name="Tamayo-Ramos J.A."/>
            <person name="Tisch D."/>
            <person name="Wiest A."/>
            <person name="Wilkinson H.H."/>
            <person name="Zhang M."/>
            <person name="Coutinho P.M."/>
            <person name="Kenerley C.M."/>
            <person name="Monte E."/>
            <person name="Baker S.E."/>
            <person name="Grigoriev I.V."/>
        </authorList>
    </citation>
    <scope>NUCLEOTIDE SEQUENCE [LARGE SCALE GENOMIC DNA]</scope>
    <source>
        <strain evidence="3">Gv29-8 / FGSC 10586</strain>
    </source>
</reference>
<sequence>MVCKEEQQDCGPVWGFRARAGETERHHEAPGEYGNSKRWIRGSVSGAVSWVGREDGIEEEDEEDKDDAGLYVKDPKSDLIEKYQHKICFAEKVGTERPRRPASQSRDQMGGTVPLGRDPVARTVTFFRFRSLFVDAGMVLEEREKEMRKREMSCSTCFAVLQDDGVCPQTLGYLVPNVSSSATETLKDSKNRSMPGLLPRGAAAAGIPAGTSIFSAVSYL</sequence>
<dbReference type="RefSeq" id="XP_013957883.1">
    <property type="nucleotide sequence ID" value="XM_014102408.1"/>
</dbReference>